<sequence length="669" mass="75219">MGLIRILDDHIANQIAAGEVVERPSSVVKELVENSIDAGSTKIDVSIEEGGLELIRVADNGSGMEADDCETAFERHATSKIATGRDLYQIRTLGFRGEALPSIAAVSKVELLTAASSSGLGRKLVIEGGNVLLHEESRAPKGTDIQVKSLFYNTPARLKYMKTIQTEVGHVTDYLYRLAMSQPQISFSLKHNGKMLFQTLGNGDLLQVIAAIYGPQTAKLMVKLEADHPDYSLTGYVGKPELTRANRSALTTVINGRYIRSYGLVSAALQGYHTLLPLHRFPLGVIQLQMEPSLIDVNVHPAKLEVRFSKEQELYRFVEEQVKRVLRTQVLIPQPAKEAKVQTYVQEKIDFAPSSQQDQENQQKGAIPAEQVQARMEVPAREKADIHIKEHAETYISPEGSHWEERKPRQQDSHDASLRPSSRPYASETPAGLSRSGGYESRANTQERFVSKSSMKEAVQRLLDQESRSDEIQSPSFPKLYPIGQMKGTYILAQNEEGLFIIDQHAAHERINYEYFFRKLGQPEPASQELLIPMMLEYTAAESELLQQRLGLLEQVGVFLEPFGKNAFKVVSYPHWLPKDGEQEVIEEMIEALLQDKRQVEVSKIRDHFAATCACKASIKANQKQTLEELEMLLDRLAQCRSPYTCPHGRPIVVRFSNYDLEKMFKRVM</sequence>
<keyword evidence="2 4" id="KW-0227">DNA damage</keyword>
<dbReference type="SMART" id="SM00853">
    <property type="entry name" value="MutL_C"/>
    <property type="match status" value="1"/>
</dbReference>
<dbReference type="NCBIfam" id="TIGR00585">
    <property type="entry name" value="mutl"/>
    <property type="match status" value="1"/>
</dbReference>
<dbReference type="InterPro" id="IPR014762">
    <property type="entry name" value="DNA_mismatch_repair_CS"/>
</dbReference>
<dbReference type="Gene3D" id="3.30.1370.100">
    <property type="entry name" value="MutL, C-terminal domain, regulatory subdomain"/>
    <property type="match status" value="1"/>
</dbReference>
<evidence type="ECO:0000256" key="1">
    <source>
        <dbReference type="ARBA" id="ARBA00006082"/>
    </source>
</evidence>
<comment type="caution">
    <text evidence="8">The sequence shown here is derived from an EMBL/GenBank/DDBJ whole genome shotgun (WGS) entry which is preliminary data.</text>
</comment>
<feature type="domain" description="DNA mismatch repair protein S5" evidence="7">
    <location>
        <begin position="209"/>
        <end position="327"/>
    </location>
</feature>
<evidence type="ECO:0000259" key="7">
    <source>
        <dbReference type="SMART" id="SM01340"/>
    </source>
</evidence>
<dbReference type="InterPro" id="IPR042120">
    <property type="entry name" value="MutL_C_dimsub"/>
</dbReference>
<evidence type="ECO:0000256" key="2">
    <source>
        <dbReference type="ARBA" id="ARBA00022763"/>
    </source>
</evidence>
<feature type="compositionally biased region" description="Polar residues" evidence="5">
    <location>
        <begin position="353"/>
        <end position="364"/>
    </location>
</feature>
<comment type="function">
    <text evidence="4">This protein is involved in the repair of mismatches in DNA. It is required for dam-dependent methyl-directed DNA mismatch repair. May act as a 'molecular matchmaker', a protein that promotes the formation of a stable complex between two or more DNA-binding proteins in an ATP-dependent manner without itself being part of a final effector complex.</text>
</comment>
<dbReference type="CDD" id="cd16926">
    <property type="entry name" value="HATPase_MutL-MLH-PMS-like"/>
    <property type="match status" value="1"/>
</dbReference>
<dbReference type="PROSITE" id="PS00058">
    <property type="entry name" value="DNA_MISMATCH_REPAIR_1"/>
    <property type="match status" value="1"/>
</dbReference>
<feature type="region of interest" description="Disordered" evidence="5">
    <location>
        <begin position="393"/>
        <end position="454"/>
    </location>
</feature>
<evidence type="ECO:0000256" key="5">
    <source>
        <dbReference type="SAM" id="MobiDB-lite"/>
    </source>
</evidence>
<dbReference type="Proteomes" id="UP001596250">
    <property type="component" value="Unassembled WGS sequence"/>
</dbReference>
<dbReference type="SUPFAM" id="SSF54211">
    <property type="entry name" value="Ribosomal protein S5 domain 2-like"/>
    <property type="match status" value="1"/>
</dbReference>
<dbReference type="Pfam" id="PF01119">
    <property type="entry name" value="DNA_mis_repair"/>
    <property type="match status" value="1"/>
</dbReference>
<dbReference type="Pfam" id="PF13589">
    <property type="entry name" value="HATPase_c_3"/>
    <property type="match status" value="1"/>
</dbReference>
<dbReference type="SUPFAM" id="SSF118116">
    <property type="entry name" value="DNA mismatch repair protein MutL"/>
    <property type="match status" value="1"/>
</dbReference>
<dbReference type="Gene3D" id="3.30.565.10">
    <property type="entry name" value="Histidine kinase-like ATPase, C-terminal domain"/>
    <property type="match status" value="1"/>
</dbReference>
<keyword evidence="3 4" id="KW-0234">DNA repair</keyword>
<feature type="compositionally biased region" description="Polar residues" evidence="5">
    <location>
        <begin position="442"/>
        <end position="453"/>
    </location>
</feature>
<dbReference type="InterPro" id="IPR014721">
    <property type="entry name" value="Ribsml_uS5_D2-typ_fold_subgr"/>
</dbReference>
<organism evidence="8 9">
    <name type="scientific">Marinicrinis lubricantis</name>
    <dbReference type="NCBI Taxonomy" id="2086470"/>
    <lineage>
        <taxon>Bacteria</taxon>
        <taxon>Bacillati</taxon>
        <taxon>Bacillota</taxon>
        <taxon>Bacilli</taxon>
        <taxon>Bacillales</taxon>
        <taxon>Paenibacillaceae</taxon>
    </lineage>
</organism>
<evidence type="ECO:0000256" key="4">
    <source>
        <dbReference type="HAMAP-Rule" id="MF_00149"/>
    </source>
</evidence>
<keyword evidence="8" id="KW-0255">Endonuclease</keyword>
<dbReference type="HAMAP" id="MF_00149">
    <property type="entry name" value="DNA_mis_repair"/>
    <property type="match status" value="1"/>
</dbReference>
<evidence type="ECO:0000256" key="3">
    <source>
        <dbReference type="ARBA" id="ARBA00023204"/>
    </source>
</evidence>
<comment type="similarity">
    <text evidence="1 4">Belongs to the DNA mismatch repair MutL/HexB family.</text>
</comment>
<name>A0ABW1ITF3_9BACL</name>
<accession>A0ABW1ITF3</accession>
<evidence type="ECO:0000313" key="9">
    <source>
        <dbReference type="Proteomes" id="UP001596250"/>
    </source>
</evidence>
<dbReference type="InterPro" id="IPR042121">
    <property type="entry name" value="MutL_C_regsub"/>
</dbReference>
<evidence type="ECO:0000313" key="8">
    <source>
        <dbReference type="EMBL" id="MFC5988413.1"/>
    </source>
</evidence>
<evidence type="ECO:0000259" key="6">
    <source>
        <dbReference type="SMART" id="SM00853"/>
    </source>
</evidence>
<protein>
    <recommendedName>
        <fullName evidence="4">DNA mismatch repair protein MutL</fullName>
    </recommendedName>
</protein>
<dbReference type="InterPro" id="IPR002099">
    <property type="entry name" value="MutL/Mlh/PMS"/>
</dbReference>
<keyword evidence="8" id="KW-0378">Hydrolase</keyword>
<dbReference type="NCBIfam" id="NF000950">
    <property type="entry name" value="PRK00095.1-3"/>
    <property type="match status" value="1"/>
</dbReference>
<dbReference type="InterPro" id="IPR037198">
    <property type="entry name" value="MutL_C_sf"/>
</dbReference>
<gene>
    <name evidence="4 8" type="primary">mutL</name>
    <name evidence="8" type="ORF">ACFPXP_18570</name>
</gene>
<dbReference type="CDD" id="cd00782">
    <property type="entry name" value="MutL_Trans"/>
    <property type="match status" value="1"/>
</dbReference>
<dbReference type="InterPro" id="IPR038973">
    <property type="entry name" value="MutL/Mlh/Pms-like"/>
</dbReference>
<reference evidence="9" key="1">
    <citation type="journal article" date="2019" name="Int. J. Syst. Evol. Microbiol.">
        <title>The Global Catalogue of Microorganisms (GCM) 10K type strain sequencing project: providing services to taxonomists for standard genome sequencing and annotation.</title>
        <authorList>
            <consortium name="The Broad Institute Genomics Platform"/>
            <consortium name="The Broad Institute Genome Sequencing Center for Infectious Disease"/>
            <person name="Wu L."/>
            <person name="Ma J."/>
        </authorList>
    </citation>
    <scope>NUCLEOTIDE SEQUENCE [LARGE SCALE GENOMIC DNA]</scope>
    <source>
        <strain evidence="9">CCM 8749</strain>
    </source>
</reference>
<dbReference type="EMBL" id="JBHSQV010000180">
    <property type="protein sequence ID" value="MFC5988413.1"/>
    <property type="molecule type" value="Genomic_DNA"/>
</dbReference>
<dbReference type="InterPro" id="IPR036890">
    <property type="entry name" value="HATPase_C_sf"/>
</dbReference>
<dbReference type="InterPro" id="IPR020568">
    <property type="entry name" value="Ribosomal_Su5_D2-typ_SF"/>
</dbReference>
<feature type="compositionally biased region" description="Basic and acidic residues" evidence="5">
    <location>
        <begin position="401"/>
        <end position="417"/>
    </location>
</feature>
<dbReference type="GO" id="GO:0004519">
    <property type="term" value="F:endonuclease activity"/>
    <property type="evidence" value="ECO:0007669"/>
    <property type="project" value="UniProtKB-KW"/>
</dbReference>
<dbReference type="PANTHER" id="PTHR10073">
    <property type="entry name" value="DNA MISMATCH REPAIR PROTEIN MLH, PMS, MUTL"/>
    <property type="match status" value="1"/>
</dbReference>
<dbReference type="SUPFAM" id="SSF55874">
    <property type="entry name" value="ATPase domain of HSP90 chaperone/DNA topoisomerase II/histidine kinase"/>
    <property type="match status" value="1"/>
</dbReference>
<feature type="region of interest" description="Disordered" evidence="5">
    <location>
        <begin position="353"/>
        <end position="372"/>
    </location>
</feature>
<dbReference type="PANTHER" id="PTHR10073:SF12">
    <property type="entry name" value="DNA MISMATCH REPAIR PROTEIN MLH1"/>
    <property type="match status" value="1"/>
</dbReference>
<dbReference type="RefSeq" id="WP_379895880.1">
    <property type="nucleotide sequence ID" value="NZ_CBCSCT010000016.1"/>
</dbReference>
<dbReference type="InterPro" id="IPR013507">
    <property type="entry name" value="DNA_mismatch_S5_2-like"/>
</dbReference>
<keyword evidence="9" id="KW-1185">Reference proteome</keyword>
<dbReference type="Gene3D" id="3.30.230.10">
    <property type="match status" value="1"/>
</dbReference>
<dbReference type="Pfam" id="PF08676">
    <property type="entry name" value="MutL_C"/>
    <property type="match status" value="1"/>
</dbReference>
<proteinExistence type="inferred from homology"/>
<feature type="domain" description="MutL C-terminal dimerisation" evidence="6">
    <location>
        <begin position="482"/>
        <end position="625"/>
    </location>
</feature>
<dbReference type="SMART" id="SM01340">
    <property type="entry name" value="DNA_mis_repair"/>
    <property type="match status" value="1"/>
</dbReference>
<keyword evidence="8" id="KW-0540">Nuclease</keyword>
<dbReference type="InterPro" id="IPR020667">
    <property type="entry name" value="DNA_mismatch_repair_MutL"/>
</dbReference>
<dbReference type="Gene3D" id="3.30.1540.20">
    <property type="entry name" value="MutL, C-terminal domain, dimerisation subdomain"/>
    <property type="match status" value="1"/>
</dbReference>
<dbReference type="InterPro" id="IPR014790">
    <property type="entry name" value="MutL_C"/>
</dbReference>